<dbReference type="InterPro" id="IPR051083">
    <property type="entry name" value="GrpII_Intron_Splice-Mob/Def"/>
</dbReference>
<feature type="domain" description="Reverse transcriptase" evidence="1">
    <location>
        <begin position="47"/>
        <end position="275"/>
    </location>
</feature>
<dbReference type="EMBL" id="MHOP01000003">
    <property type="protein sequence ID" value="OGZ66604.1"/>
    <property type="molecule type" value="Genomic_DNA"/>
</dbReference>
<accession>A0A1G2HVM8</accession>
<dbReference type="InterPro" id="IPR029491">
    <property type="entry name" value="Helicase_HTH"/>
</dbReference>
<dbReference type="SUPFAM" id="SSF56672">
    <property type="entry name" value="DNA/RNA polymerases"/>
    <property type="match status" value="1"/>
</dbReference>
<reference evidence="2 3" key="1">
    <citation type="journal article" date="2016" name="Nat. Commun.">
        <title>Thousands of microbial genomes shed light on interconnected biogeochemical processes in an aquifer system.</title>
        <authorList>
            <person name="Anantharaman K."/>
            <person name="Brown C.T."/>
            <person name="Hug L.A."/>
            <person name="Sharon I."/>
            <person name="Castelle C.J."/>
            <person name="Probst A.J."/>
            <person name="Thomas B.C."/>
            <person name="Singh A."/>
            <person name="Wilkins M.J."/>
            <person name="Karaoz U."/>
            <person name="Brodie E.L."/>
            <person name="Williams K.H."/>
            <person name="Hubbard S.S."/>
            <person name="Banfield J.F."/>
        </authorList>
    </citation>
    <scope>NUCLEOTIDE SEQUENCE [LARGE SCALE GENOMIC DNA]</scope>
</reference>
<proteinExistence type="predicted"/>
<dbReference type="PANTHER" id="PTHR34047:SF8">
    <property type="entry name" value="PROTEIN YKFC"/>
    <property type="match status" value="1"/>
</dbReference>
<evidence type="ECO:0000313" key="2">
    <source>
        <dbReference type="EMBL" id="OGZ66604.1"/>
    </source>
</evidence>
<dbReference type="PANTHER" id="PTHR34047">
    <property type="entry name" value="NUCLEAR INTRON MATURASE 1, MITOCHONDRIAL-RELATED"/>
    <property type="match status" value="1"/>
</dbReference>
<dbReference type="AlphaFoldDB" id="A0A1G2HVM8"/>
<dbReference type="Pfam" id="PF14493">
    <property type="entry name" value="HTH_40"/>
    <property type="match status" value="1"/>
</dbReference>
<dbReference type="InterPro" id="IPR043502">
    <property type="entry name" value="DNA/RNA_pol_sf"/>
</dbReference>
<dbReference type="CDD" id="cd01651">
    <property type="entry name" value="RT_G2_intron"/>
    <property type="match status" value="1"/>
</dbReference>
<comment type="caution">
    <text evidence="2">The sequence shown here is derived from an EMBL/GenBank/DDBJ whole genome shotgun (WGS) entry which is preliminary data.</text>
</comment>
<evidence type="ECO:0000313" key="3">
    <source>
        <dbReference type="Proteomes" id="UP000178774"/>
    </source>
</evidence>
<dbReference type="Pfam" id="PF00078">
    <property type="entry name" value="RVT_1"/>
    <property type="match status" value="1"/>
</dbReference>
<dbReference type="InterPro" id="IPR000477">
    <property type="entry name" value="RT_dom"/>
</dbReference>
<name>A0A1G2HVM8_9BACT</name>
<gene>
    <name evidence="2" type="ORF">A2822_03200</name>
</gene>
<dbReference type="PROSITE" id="PS50878">
    <property type="entry name" value="RT_POL"/>
    <property type="match status" value="1"/>
</dbReference>
<sequence>MANNDLYIEICSYENLERAFQKARSGKTLKPYVIEFEQRLKENLQTLQVELFFQTYKPRPLETFILRDPKTRKISKSDFRDRVVHHAICNIIESLFEKGFIFDSYANRIGKGTLKAIERFEYFARIVSRGHTRPCSVLKADIRHYFETLDHTILLKVLGKKIQDQRALWLIQVILSNHQTEEPGKGMPLGNLTSQFFANVFLNELDQFVKHKLRAKYYIRYVDDFVILDSSKERLIEYKAKIDLFLRDRLNLNLHPDKSKILRLEHGVGFLGLRIFPLHKRIQKRNIRRFDKKFKQLHTLYQNSHIEREKVVEHFEGWLSYISHANTFKYRKHLVRMFNQLFPLEKPIQTYHIAKHQHFVAKTEEASLQFSVQKTLQLFKKGMSIEQIAKERDIRVSTVWSHLANLIEFNQLSLWKVLPEEKIRKILPSILSENDQLKEIKQKIQDHSINYDEINCVLAYVKSKDRIKNILYHLNWYKKFHCLRKCYFNRKQRKECSMKFDKFVAGNPALQMKRNEFLDIFNNHITICVLPQKEKLQFVSWKQFQMIKCHILRHK</sequence>
<organism evidence="2 3">
    <name type="scientific">Candidatus Staskawiczbacteria bacterium RIFCSPHIGHO2_01_FULL_41_41</name>
    <dbReference type="NCBI Taxonomy" id="1802203"/>
    <lineage>
        <taxon>Bacteria</taxon>
        <taxon>Candidatus Staskawicziibacteriota</taxon>
    </lineage>
</organism>
<dbReference type="Proteomes" id="UP000178774">
    <property type="component" value="Unassembled WGS sequence"/>
</dbReference>
<evidence type="ECO:0000259" key="1">
    <source>
        <dbReference type="PROSITE" id="PS50878"/>
    </source>
</evidence>
<protein>
    <recommendedName>
        <fullName evidence="1">Reverse transcriptase domain-containing protein</fullName>
    </recommendedName>
</protein>